<feature type="domain" description="RecA family profile 1" evidence="1">
    <location>
        <begin position="1"/>
        <end position="83"/>
    </location>
</feature>
<accession>A0AA35R1R9</accession>
<dbReference type="InterPro" id="IPR020568">
    <property type="entry name" value="Ribosomal_Su5_D2-typ_SF"/>
</dbReference>
<dbReference type="PRINTS" id="PR01874">
    <property type="entry name" value="DNAREPAIRADA"/>
</dbReference>
<dbReference type="Gene3D" id="3.30.230.10">
    <property type="match status" value="1"/>
</dbReference>
<dbReference type="GO" id="GO:0005524">
    <property type="term" value="F:ATP binding"/>
    <property type="evidence" value="ECO:0007669"/>
    <property type="project" value="InterPro"/>
</dbReference>
<protein>
    <submittedName>
        <fullName evidence="2">DNA repair protein RadA</fullName>
    </submittedName>
</protein>
<dbReference type="GO" id="GO:0005829">
    <property type="term" value="C:cytosol"/>
    <property type="evidence" value="ECO:0007669"/>
    <property type="project" value="TreeGrafter"/>
</dbReference>
<dbReference type="PANTHER" id="PTHR32472:SF10">
    <property type="entry name" value="DNA REPAIR PROTEIN RADA-LIKE PROTEIN"/>
    <property type="match status" value="1"/>
</dbReference>
<keyword evidence="3" id="KW-1185">Reference proteome</keyword>
<dbReference type="AlphaFoldDB" id="A0AA35R1R9"/>
<dbReference type="Pfam" id="PF13541">
    <property type="entry name" value="ChlI"/>
    <property type="match status" value="1"/>
</dbReference>
<dbReference type="InterPro" id="IPR027417">
    <property type="entry name" value="P-loop_NTPase"/>
</dbReference>
<dbReference type="PANTHER" id="PTHR32472">
    <property type="entry name" value="DNA REPAIR PROTEIN RADA"/>
    <property type="match status" value="1"/>
</dbReference>
<gene>
    <name evidence="2" type="ORF">GBAR_LOCUS2592</name>
</gene>
<dbReference type="Gene3D" id="3.40.50.300">
    <property type="entry name" value="P-loop containing nucleotide triphosphate hydrolases"/>
    <property type="match status" value="1"/>
</dbReference>
<dbReference type="SUPFAM" id="SSF54211">
    <property type="entry name" value="Ribosomal protein S5 domain 2-like"/>
    <property type="match status" value="1"/>
</dbReference>
<sequence>MRADRLGIDGQNLYILTQTNVEDTLARLDEHLPALAVIDSIQTMYDPSLSSHPGNVSQIRECARRLLEWGKANNVPLILTGHVTKGGDIAGPRVLEHMVDVSLYMEGDAVSSWRLLRGVKNRFGSTNEVGVLEMTGSGLLDVSDPSESFLLDRPKGAMGSVVVPVLEGNRALLVEIQALTAPSTIPTPRRVATGYDAHRLLLVCSVAMRTCGMPLADYDVIVNVTGGLKIAEPAADLGVALAIASSFRSVPMPGDFAAVGEVGLSGEIRRAPQTERRVKEAARLGFRKCLVPGNTDDRACGPEALHYQRVDTLAQAINMCLPITRRISEAVA</sequence>
<dbReference type="InterPro" id="IPR014721">
    <property type="entry name" value="Ribsml_uS5_D2-typ_fold_subgr"/>
</dbReference>
<dbReference type="Proteomes" id="UP001174909">
    <property type="component" value="Unassembled WGS sequence"/>
</dbReference>
<comment type="caution">
    <text evidence="2">The sequence shown here is derived from an EMBL/GenBank/DDBJ whole genome shotgun (WGS) entry which is preliminary data.</text>
</comment>
<dbReference type="SUPFAM" id="SSF52540">
    <property type="entry name" value="P-loop containing nucleoside triphosphate hydrolases"/>
    <property type="match status" value="1"/>
</dbReference>
<evidence type="ECO:0000259" key="1">
    <source>
        <dbReference type="PROSITE" id="PS50162"/>
    </source>
</evidence>
<dbReference type="GO" id="GO:0140664">
    <property type="term" value="F:ATP-dependent DNA damage sensor activity"/>
    <property type="evidence" value="ECO:0007669"/>
    <property type="project" value="InterPro"/>
</dbReference>
<name>A0AA35R1R9_GEOBA</name>
<proteinExistence type="predicted"/>
<dbReference type="InterPro" id="IPR020588">
    <property type="entry name" value="RecA_ATP-bd"/>
</dbReference>
<evidence type="ECO:0000313" key="3">
    <source>
        <dbReference type="Proteomes" id="UP001174909"/>
    </source>
</evidence>
<evidence type="ECO:0000313" key="2">
    <source>
        <dbReference type="EMBL" id="CAI7999007.1"/>
    </source>
</evidence>
<dbReference type="EMBL" id="CASHTH010000354">
    <property type="protein sequence ID" value="CAI7999007.1"/>
    <property type="molecule type" value="Genomic_DNA"/>
</dbReference>
<organism evidence="2 3">
    <name type="scientific">Geodia barretti</name>
    <name type="common">Barrett's horny sponge</name>
    <dbReference type="NCBI Taxonomy" id="519541"/>
    <lineage>
        <taxon>Eukaryota</taxon>
        <taxon>Metazoa</taxon>
        <taxon>Porifera</taxon>
        <taxon>Demospongiae</taxon>
        <taxon>Heteroscleromorpha</taxon>
        <taxon>Tetractinellida</taxon>
        <taxon>Astrophorina</taxon>
        <taxon>Geodiidae</taxon>
        <taxon>Geodia</taxon>
    </lineage>
</organism>
<reference evidence="2" key="1">
    <citation type="submission" date="2023-03" db="EMBL/GenBank/DDBJ databases">
        <authorList>
            <person name="Steffen K."/>
            <person name="Cardenas P."/>
        </authorList>
    </citation>
    <scope>NUCLEOTIDE SEQUENCE</scope>
</reference>
<dbReference type="GO" id="GO:0003677">
    <property type="term" value="F:DNA binding"/>
    <property type="evidence" value="ECO:0007669"/>
    <property type="project" value="InterPro"/>
</dbReference>
<dbReference type="PROSITE" id="PS50162">
    <property type="entry name" value="RECA_2"/>
    <property type="match status" value="1"/>
</dbReference>
<dbReference type="GO" id="GO:0000725">
    <property type="term" value="P:recombinational repair"/>
    <property type="evidence" value="ECO:0007669"/>
    <property type="project" value="TreeGrafter"/>
</dbReference>